<evidence type="ECO:0000256" key="1">
    <source>
        <dbReference type="ARBA" id="ARBA00004651"/>
    </source>
</evidence>
<reference evidence="7" key="2">
    <citation type="submission" date="2021-02" db="EMBL/GenBank/DDBJ databases">
        <title>Aspergillus puulaauensis MK2 genome sequence.</title>
        <authorList>
            <person name="Futagami T."/>
            <person name="Mori K."/>
            <person name="Kadooka C."/>
            <person name="Tanaka T."/>
        </authorList>
    </citation>
    <scope>NUCLEOTIDE SEQUENCE</scope>
    <source>
        <strain evidence="7">MK2</strain>
    </source>
</reference>
<feature type="region of interest" description="Disordered" evidence="5">
    <location>
        <begin position="509"/>
        <end position="529"/>
    </location>
</feature>
<name>A0A7R7XU26_9EURO</name>
<sequence>MSTDGLEDNGEFDPEKSKGPVYIKVHRRDLLPATLEAYNLPWEWCLDNPSYILIKAFVDEDLQAELFAHTNRILEMDDDPEIEAEDDDRSTVHDLLSDRDGGYDPPVCDELGRSLSVDITLKPSALKQSVDRFRVNPSRAEYSGRQVDVVGSQITGVGKAVLYRAIDGADELESQFSWIHLDSEVRSLDEFLRFASNVPKLADEDRALVLALLKRTRLQPGRWDMPSDVQRCVGVNPTASDGITEEKSAIFLRFPYYSIQKAKGPAQSRTGAGKHSLSLLRYFYNLESTGKRDLDQVIRKVGLFQQADIVHVSQLWAVIVNFRFLITCAPMPLTDSASPSLEILNPELPKSSPSASIISVVDHRRRVFFFPMEQCKTYFGMRRNVSEHCLPPDFQDRGYDFQLLSDDNVVIKAQDWTNVTTSPSSTILRVHVQILSSASKRSAKKQGFKLFGGSKKHKYSKAVPGYSKAGYDTKAQMRPVPPPSGVVVNEEPNTAPTIYFEPDMIHSASSTANQANQGPKGERVKTGKAQGVDEFLPHLPEKTQGLIMDFPPVFTWPVGRRQATEGTPRSTCLDTSTATNSPSPGTGSPNKHETIEHVLSHVHKQLLEDGTKGHAETYAKGTTSSYFEVDKLVKQQWNASLSTLTATVEQNRDTSSLSPWGIQLQQVVGGLCRLFNFFVPLAYPCAVADKFWGAIHDLLTVIPQICDISMMLALSTRTRGHRRTQAYFAADLRAPEYADLRDEKEVGLVTNDMTYCSKCDAGQQYPTKSAALEHVFTCHLPPPTGQPDLSAESWWVMDFAQYLSLSCRKDGQKILRELSDHLARLEMMASQIQHGVSVNGTFDEDTYRIPSSLVNAFLDIIMTVSVAADVAKSVYMSRQAYTSPDPIPSFLSPFDSRRLANFGADAESCMEDALKDIALMTYTDEVSDIVTYEAVSPSLLLALVIGDTYPCKVAGSRRVKLVQIYRDYILTLQFKASQHAHRRLLQDIYLVREELLIIQRLSDEQRRALGNYRNVLRPSSFTITTESRISSFQLEEARLNELISQVDADLAVMDSLFERLDSLAAQTLNGVEVKQEDQGKAILVFTIVTIVFMPLSFVTSYFGMNTADIRDMGRSQALFWAVSLPLTTVIILLTLFVAFNAEQIRAALGVLLGYGRMPIRTAARQASPSRDLEKYSGSSTDVKWWEKKRRSRRHSVGYDSDL</sequence>
<proteinExistence type="predicted"/>
<gene>
    <name evidence="7" type="ORF">APUU_60036S</name>
</gene>
<accession>A0A7R7XU26</accession>
<reference evidence="7" key="1">
    <citation type="submission" date="2021-01" db="EMBL/GenBank/DDBJ databases">
        <authorList>
            <consortium name="Aspergillus puulaauensis MK2 genome sequencing consortium"/>
            <person name="Kazuki M."/>
            <person name="Futagami T."/>
        </authorList>
    </citation>
    <scope>NUCLEOTIDE SEQUENCE</scope>
    <source>
        <strain evidence="7">MK2</strain>
    </source>
</reference>
<dbReference type="GeneID" id="64976993"/>
<feature type="compositionally biased region" description="Acidic residues" evidence="5">
    <location>
        <begin position="77"/>
        <end position="88"/>
    </location>
</feature>
<feature type="compositionally biased region" description="Basic and acidic residues" evidence="5">
    <location>
        <begin position="89"/>
        <end position="102"/>
    </location>
</feature>
<evidence type="ECO:0000256" key="3">
    <source>
        <dbReference type="ARBA" id="ARBA00022989"/>
    </source>
</evidence>
<evidence type="ECO:0000256" key="5">
    <source>
        <dbReference type="SAM" id="MobiDB-lite"/>
    </source>
</evidence>
<evidence type="ECO:0000256" key="4">
    <source>
        <dbReference type="ARBA" id="ARBA00023136"/>
    </source>
</evidence>
<keyword evidence="8" id="KW-1185">Reference proteome</keyword>
<protein>
    <submittedName>
        <fullName evidence="7">Uncharacterized protein</fullName>
    </submittedName>
</protein>
<dbReference type="SUPFAM" id="SSF144083">
    <property type="entry name" value="Magnesium transport protein CorA, transmembrane region"/>
    <property type="match status" value="1"/>
</dbReference>
<dbReference type="Gene3D" id="1.20.58.340">
    <property type="entry name" value="Magnesium transport protein CorA, transmembrane region"/>
    <property type="match status" value="1"/>
</dbReference>
<dbReference type="PANTHER" id="PTHR46494">
    <property type="entry name" value="CORA FAMILY METAL ION TRANSPORTER (EUROFUNG)"/>
    <property type="match status" value="1"/>
</dbReference>
<comment type="subcellular location">
    <subcellularLocation>
        <location evidence="1">Cell membrane</location>
        <topology evidence="1">Multi-pass membrane protein</topology>
    </subcellularLocation>
</comment>
<evidence type="ECO:0000313" key="7">
    <source>
        <dbReference type="EMBL" id="BCS26988.1"/>
    </source>
</evidence>
<evidence type="ECO:0000313" key="8">
    <source>
        <dbReference type="Proteomes" id="UP000654913"/>
    </source>
</evidence>
<dbReference type="InterPro" id="IPR045863">
    <property type="entry name" value="CorA_TM1_TM2"/>
</dbReference>
<dbReference type="OrthoDB" id="5430750at2759"/>
<evidence type="ECO:0000256" key="2">
    <source>
        <dbReference type="ARBA" id="ARBA00022692"/>
    </source>
</evidence>
<feature type="region of interest" description="Disordered" evidence="5">
    <location>
        <begin position="562"/>
        <end position="592"/>
    </location>
</feature>
<feature type="compositionally biased region" description="Polar residues" evidence="5">
    <location>
        <begin position="564"/>
        <end position="589"/>
    </location>
</feature>
<dbReference type="GO" id="GO:0015095">
    <property type="term" value="F:magnesium ion transmembrane transporter activity"/>
    <property type="evidence" value="ECO:0007669"/>
    <property type="project" value="TreeGrafter"/>
</dbReference>
<dbReference type="Proteomes" id="UP000654913">
    <property type="component" value="Chromosome 6"/>
</dbReference>
<feature type="transmembrane region" description="Helical" evidence="6">
    <location>
        <begin position="1082"/>
        <end position="1105"/>
    </location>
</feature>
<keyword evidence="2 6" id="KW-0812">Transmembrane</keyword>
<keyword evidence="4 6" id="KW-0472">Membrane</keyword>
<dbReference type="InterPro" id="IPR002523">
    <property type="entry name" value="MgTranspt_CorA/ZnTranspt_ZntB"/>
</dbReference>
<dbReference type="GO" id="GO:0050897">
    <property type="term" value="F:cobalt ion binding"/>
    <property type="evidence" value="ECO:0007669"/>
    <property type="project" value="TreeGrafter"/>
</dbReference>
<dbReference type="RefSeq" id="XP_041559182.1">
    <property type="nucleotide sequence ID" value="XM_041706836.1"/>
</dbReference>
<dbReference type="AlphaFoldDB" id="A0A7R7XU26"/>
<dbReference type="PANTHER" id="PTHR46494:SF1">
    <property type="entry name" value="CORA FAMILY METAL ION TRANSPORTER (EUROFUNG)"/>
    <property type="match status" value="1"/>
</dbReference>
<dbReference type="GO" id="GO:0015087">
    <property type="term" value="F:cobalt ion transmembrane transporter activity"/>
    <property type="evidence" value="ECO:0007669"/>
    <property type="project" value="TreeGrafter"/>
</dbReference>
<dbReference type="KEGG" id="apuu:APUU_60036S"/>
<feature type="transmembrane region" description="Helical" evidence="6">
    <location>
        <begin position="1117"/>
        <end position="1139"/>
    </location>
</feature>
<organism evidence="7 8">
    <name type="scientific">Aspergillus puulaauensis</name>
    <dbReference type="NCBI Taxonomy" id="1220207"/>
    <lineage>
        <taxon>Eukaryota</taxon>
        <taxon>Fungi</taxon>
        <taxon>Dikarya</taxon>
        <taxon>Ascomycota</taxon>
        <taxon>Pezizomycotina</taxon>
        <taxon>Eurotiomycetes</taxon>
        <taxon>Eurotiomycetidae</taxon>
        <taxon>Eurotiales</taxon>
        <taxon>Aspergillaceae</taxon>
        <taxon>Aspergillus</taxon>
    </lineage>
</organism>
<dbReference type="GO" id="GO:0005886">
    <property type="term" value="C:plasma membrane"/>
    <property type="evidence" value="ECO:0007669"/>
    <property type="project" value="UniProtKB-SubCell"/>
</dbReference>
<dbReference type="GO" id="GO:0000287">
    <property type="term" value="F:magnesium ion binding"/>
    <property type="evidence" value="ECO:0007669"/>
    <property type="project" value="TreeGrafter"/>
</dbReference>
<keyword evidence="3 6" id="KW-1133">Transmembrane helix</keyword>
<evidence type="ECO:0000256" key="6">
    <source>
        <dbReference type="SAM" id="Phobius"/>
    </source>
</evidence>
<dbReference type="EMBL" id="AP024448">
    <property type="protein sequence ID" value="BCS26988.1"/>
    <property type="molecule type" value="Genomic_DNA"/>
</dbReference>
<feature type="region of interest" description="Disordered" evidence="5">
    <location>
        <begin position="77"/>
        <end position="103"/>
    </location>
</feature>
<dbReference type="Pfam" id="PF01544">
    <property type="entry name" value="CorA"/>
    <property type="match status" value="1"/>
</dbReference>